<reference evidence="2" key="1">
    <citation type="journal article" date="2019" name="Int. J. Syst. Evol. Microbiol.">
        <title>The Global Catalogue of Microorganisms (GCM) 10K type strain sequencing project: providing services to taxonomists for standard genome sequencing and annotation.</title>
        <authorList>
            <consortium name="The Broad Institute Genomics Platform"/>
            <consortium name="The Broad Institute Genome Sequencing Center for Infectious Disease"/>
            <person name="Wu L."/>
            <person name="Ma J."/>
        </authorList>
    </citation>
    <scope>NUCLEOTIDE SEQUENCE [LARGE SCALE GENOMIC DNA]</scope>
    <source>
        <strain evidence="2">KCTC 42498</strain>
    </source>
</reference>
<dbReference type="Pfam" id="PF07609">
    <property type="entry name" value="DUF1572"/>
    <property type="match status" value="1"/>
</dbReference>
<accession>A0ABW5IJK5</accession>
<dbReference type="SUPFAM" id="SSF109854">
    <property type="entry name" value="DinB/YfiT-like putative metalloenzymes"/>
    <property type="match status" value="1"/>
</dbReference>
<keyword evidence="2" id="KW-1185">Reference proteome</keyword>
<protein>
    <submittedName>
        <fullName evidence="1">DUF1572 family protein</fullName>
    </submittedName>
</protein>
<dbReference type="InterPro" id="IPR011466">
    <property type="entry name" value="DUF1572"/>
</dbReference>
<dbReference type="EMBL" id="JBHULU010000006">
    <property type="protein sequence ID" value="MFD2513291.1"/>
    <property type="molecule type" value="Genomic_DNA"/>
</dbReference>
<gene>
    <name evidence="1" type="ORF">ACFSRY_05390</name>
</gene>
<evidence type="ECO:0000313" key="1">
    <source>
        <dbReference type="EMBL" id="MFD2513291.1"/>
    </source>
</evidence>
<name>A0ABW5IJK5_9BACT</name>
<comment type="caution">
    <text evidence="1">The sequence shown here is derived from an EMBL/GenBank/DDBJ whole genome shotgun (WGS) entry which is preliminary data.</text>
</comment>
<dbReference type="InterPro" id="IPR034660">
    <property type="entry name" value="DinB/YfiT-like"/>
</dbReference>
<evidence type="ECO:0000313" key="2">
    <source>
        <dbReference type="Proteomes" id="UP001597544"/>
    </source>
</evidence>
<proteinExistence type="predicted"/>
<dbReference type="RefSeq" id="WP_377503817.1">
    <property type="nucleotide sequence ID" value="NZ_JBHULU010000006.1"/>
</dbReference>
<sequence>MVQDLIKILTRNQDKLYVEIELFGEEESIWRTSGSISNTAGNLCLHLIGNLNTYVGKTLGNTGYIRDRHAEFSLKNVKREELLRQINKTKQVVRESLVPLHNDDLEKDYPEQVLGYPMTTGFFLVHLSAHLSYHLGQVNYLRRMLES</sequence>
<organism evidence="1 2">
    <name type="scientific">Pontibacter locisalis</name>
    <dbReference type="NCBI Taxonomy" id="1719035"/>
    <lineage>
        <taxon>Bacteria</taxon>
        <taxon>Pseudomonadati</taxon>
        <taxon>Bacteroidota</taxon>
        <taxon>Cytophagia</taxon>
        <taxon>Cytophagales</taxon>
        <taxon>Hymenobacteraceae</taxon>
        <taxon>Pontibacter</taxon>
    </lineage>
</organism>
<dbReference type="Gene3D" id="1.20.120.450">
    <property type="entry name" value="dinb family like domain"/>
    <property type="match status" value="1"/>
</dbReference>
<dbReference type="Proteomes" id="UP001597544">
    <property type="component" value="Unassembled WGS sequence"/>
</dbReference>